<evidence type="ECO:0000313" key="1">
    <source>
        <dbReference type="EMBL" id="CAF3733662.1"/>
    </source>
</evidence>
<sequence>HPLSTTLTMNTLSFPSDTESFTGKTLK</sequence>
<accession>A0A818X8K3</accession>
<dbReference type="AlphaFoldDB" id="A0A818X8K3"/>
<proteinExistence type="predicted"/>
<gene>
    <name evidence="1" type="ORF">JBS370_LOCUS11569</name>
</gene>
<evidence type="ECO:0000313" key="2">
    <source>
        <dbReference type="Proteomes" id="UP000663836"/>
    </source>
</evidence>
<organism evidence="1 2">
    <name type="scientific">Rotaria sordida</name>
    <dbReference type="NCBI Taxonomy" id="392033"/>
    <lineage>
        <taxon>Eukaryota</taxon>
        <taxon>Metazoa</taxon>
        <taxon>Spiralia</taxon>
        <taxon>Gnathifera</taxon>
        <taxon>Rotifera</taxon>
        <taxon>Eurotatoria</taxon>
        <taxon>Bdelloidea</taxon>
        <taxon>Philodinida</taxon>
        <taxon>Philodinidae</taxon>
        <taxon>Rotaria</taxon>
    </lineage>
</organism>
<feature type="non-terminal residue" evidence="1">
    <location>
        <position position="1"/>
    </location>
</feature>
<protein>
    <submittedName>
        <fullName evidence="1">Uncharacterized protein</fullName>
    </submittedName>
</protein>
<dbReference type="Proteomes" id="UP000663836">
    <property type="component" value="Unassembled WGS sequence"/>
</dbReference>
<reference evidence="1" key="1">
    <citation type="submission" date="2021-02" db="EMBL/GenBank/DDBJ databases">
        <authorList>
            <person name="Nowell W R."/>
        </authorList>
    </citation>
    <scope>NUCLEOTIDE SEQUENCE</scope>
</reference>
<name>A0A818X8K3_9BILA</name>
<comment type="caution">
    <text evidence="1">The sequence shown here is derived from an EMBL/GenBank/DDBJ whole genome shotgun (WGS) entry which is preliminary data.</text>
</comment>
<dbReference type="EMBL" id="CAJOBD010000897">
    <property type="protein sequence ID" value="CAF3733662.1"/>
    <property type="molecule type" value="Genomic_DNA"/>
</dbReference>